<gene>
    <name evidence="7" type="ORF">CLV96_2543</name>
</gene>
<comment type="caution">
    <text evidence="7">The sequence shown here is derived from an EMBL/GenBank/DDBJ whole genome shotgun (WGS) entry which is preliminary data.</text>
</comment>
<dbReference type="GO" id="GO:0020037">
    <property type="term" value="F:heme binding"/>
    <property type="evidence" value="ECO:0007669"/>
    <property type="project" value="InterPro"/>
</dbReference>
<dbReference type="EMBL" id="SORO01000001">
    <property type="protein sequence ID" value="TDY73510.1"/>
    <property type="molecule type" value="Genomic_DNA"/>
</dbReference>
<keyword evidence="5" id="KW-1133">Transmembrane helix</keyword>
<evidence type="ECO:0000256" key="3">
    <source>
        <dbReference type="ARBA" id="ARBA00023004"/>
    </source>
</evidence>
<evidence type="ECO:0000259" key="6">
    <source>
        <dbReference type="PROSITE" id="PS51007"/>
    </source>
</evidence>
<organism evidence="7 8">
    <name type="scientific">Leptospira meyeri</name>
    <dbReference type="NCBI Taxonomy" id="29508"/>
    <lineage>
        <taxon>Bacteria</taxon>
        <taxon>Pseudomonadati</taxon>
        <taxon>Spirochaetota</taxon>
        <taxon>Spirochaetia</taxon>
        <taxon>Leptospirales</taxon>
        <taxon>Leptospiraceae</taxon>
        <taxon>Leptospira</taxon>
    </lineage>
</organism>
<keyword evidence="1 4" id="KW-0349">Heme</keyword>
<dbReference type="Gene3D" id="1.10.760.10">
    <property type="entry name" value="Cytochrome c-like domain"/>
    <property type="match status" value="2"/>
</dbReference>
<dbReference type="PANTHER" id="PTHR35008">
    <property type="entry name" value="BLL4482 PROTEIN-RELATED"/>
    <property type="match status" value="1"/>
</dbReference>
<evidence type="ECO:0000256" key="5">
    <source>
        <dbReference type="SAM" id="Phobius"/>
    </source>
</evidence>
<feature type="domain" description="Cytochrome c" evidence="6">
    <location>
        <begin position="198"/>
        <end position="292"/>
    </location>
</feature>
<evidence type="ECO:0000256" key="4">
    <source>
        <dbReference type="PROSITE-ProRule" id="PRU00433"/>
    </source>
</evidence>
<dbReference type="Pfam" id="PF00034">
    <property type="entry name" value="Cytochrom_C"/>
    <property type="match status" value="2"/>
</dbReference>
<dbReference type="Proteomes" id="UP000294684">
    <property type="component" value="Unassembled WGS sequence"/>
</dbReference>
<keyword evidence="8" id="KW-1185">Reference proteome</keyword>
<dbReference type="InterPro" id="IPR051459">
    <property type="entry name" value="Cytochrome_c-type_DH"/>
</dbReference>
<name>A0A4R8MVG2_LEPME</name>
<dbReference type="InterPro" id="IPR036909">
    <property type="entry name" value="Cyt_c-like_dom_sf"/>
</dbReference>
<evidence type="ECO:0000313" key="8">
    <source>
        <dbReference type="Proteomes" id="UP000294684"/>
    </source>
</evidence>
<feature type="domain" description="Cytochrome c" evidence="6">
    <location>
        <begin position="52"/>
        <end position="151"/>
    </location>
</feature>
<proteinExistence type="predicted"/>
<dbReference type="PANTHER" id="PTHR35008:SF4">
    <property type="entry name" value="BLL4482 PROTEIN"/>
    <property type="match status" value="1"/>
</dbReference>
<keyword evidence="3 4" id="KW-0408">Iron</keyword>
<keyword evidence="5" id="KW-0812">Transmembrane</keyword>
<evidence type="ECO:0000256" key="1">
    <source>
        <dbReference type="ARBA" id="ARBA00022617"/>
    </source>
</evidence>
<evidence type="ECO:0000313" key="7">
    <source>
        <dbReference type="EMBL" id="TDY73510.1"/>
    </source>
</evidence>
<accession>A0A4R8MVG2</accession>
<dbReference type="STRING" id="1193051.LEP1GSC017_1459"/>
<keyword evidence="5" id="KW-0472">Membrane</keyword>
<protein>
    <submittedName>
        <fullName evidence="7">Cytochrome c</fullName>
    </submittedName>
</protein>
<dbReference type="GO" id="GO:0046872">
    <property type="term" value="F:metal ion binding"/>
    <property type="evidence" value="ECO:0007669"/>
    <property type="project" value="UniProtKB-KW"/>
</dbReference>
<dbReference type="PROSITE" id="PS51007">
    <property type="entry name" value="CYTC"/>
    <property type="match status" value="2"/>
</dbReference>
<dbReference type="GO" id="GO:0009055">
    <property type="term" value="F:electron transfer activity"/>
    <property type="evidence" value="ECO:0007669"/>
    <property type="project" value="InterPro"/>
</dbReference>
<keyword evidence="2 4" id="KW-0479">Metal-binding</keyword>
<feature type="transmembrane region" description="Helical" evidence="5">
    <location>
        <begin position="7"/>
        <end position="29"/>
    </location>
</feature>
<dbReference type="InterPro" id="IPR009056">
    <property type="entry name" value="Cyt_c-like_dom"/>
</dbReference>
<evidence type="ECO:0000256" key="2">
    <source>
        <dbReference type="ARBA" id="ARBA00022723"/>
    </source>
</evidence>
<reference evidence="7 8" key="1">
    <citation type="submission" date="2019-03" db="EMBL/GenBank/DDBJ databases">
        <title>Genomic Encyclopedia of Archaeal and Bacterial Type Strains, Phase II (KMG-II): from individual species to whole genera.</title>
        <authorList>
            <person name="Goeker M."/>
        </authorList>
    </citation>
    <scope>NUCLEOTIDE SEQUENCE [LARGE SCALE GENOMIC DNA]</scope>
    <source>
        <strain evidence="7 8">DSM 21537</strain>
    </source>
</reference>
<dbReference type="SUPFAM" id="SSF46626">
    <property type="entry name" value="Cytochrome c"/>
    <property type="match status" value="2"/>
</dbReference>
<dbReference type="AlphaFoldDB" id="A0A4R8MVG2"/>
<sequence length="292" mass="31816">MKKISRILTITFLSLVGILVALAMTIYVLSSIRMNKTYAVNSIPIPKFSKTADILEGKRLYQSRGCSDCHDVDGSGKTFIEDPAIGTLSGSNLTAGKGGILSERTDEELAIAIRHGVGKNGRALIFMPSTDFQGMTNEDVGKLISYLRSTPAVDKPQGEVKPGPLGRFLFLIGEIPVFVSAEIINHNSVHLTNITPSISIEYGKYVASTCTGCHGFDLKGGPIQGAPPEWPPAQNISKTGLNHYTEANFIQTIRTGKRPDGSEMKFPMPWKSLGQLTDTELKALWRYLQTID</sequence>